<feature type="compositionally biased region" description="Polar residues" evidence="2">
    <location>
        <begin position="1"/>
        <end position="13"/>
    </location>
</feature>
<dbReference type="GO" id="GO:0016020">
    <property type="term" value="C:membrane"/>
    <property type="evidence" value="ECO:0007669"/>
    <property type="project" value="UniProtKB-SubCell"/>
</dbReference>
<dbReference type="PANTHER" id="PTHR42910:SF1">
    <property type="entry name" value="MAJOR FACILITATOR SUPERFAMILY (MFS) PROFILE DOMAIN-CONTAINING PROTEIN"/>
    <property type="match status" value="1"/>
</dbReference>
<dbReference type="AlphaFoldDB" id="A0AAW0Z6T1"/>
<feature type="transmembrane region" description="Helical" evidence="3">
    <location>
        <begin position="393"/>
        <end position="417"/>
    </location>
</feature>
<dbReference type="Proteomes" id="UP001388673">
    <property type="component" value="Unassembled WGS sequence"/>
</dbReference>
<keyword evidence="3" id="KW-0812">Transmembrane</keyword>
<dbReference type="GeneID" id="92177497"/>
<feature type="region of interest" description="Disordered" evidence="2">
    <location>
        <begin position="1"/>
        <end position="62"/>
    </location>
</feature>
<proteinExistence type="predicted"/>
<feature type="transmembrane region" description="Helical" evidence="3">
    <location>
        <begin position="240"/>
        <end position="264"/>
    </location>
</feature>
<dbReference type="SUPFAM" id="SSF103473">
    <property type="entry name" value="MFS general substrate transporter"/>
    <property type="match status" value="1"/>
</dbReference>
<comment type="caution">
    <text evidence="5">The sequence shown here is derived from an EMBL/GenBank/DDBJ whole genome shotgun (WGS) entry which is preliminary data.</text>
</comment>
<feature type="transmembrane region" description="Helical" evidence="3">
    <location>
        <begin position="112"/>
        <end position="133"/>
    </location>
</feature>
<dbReference type="Pfam" id="PF07690">
    <property type="entry name" value="MFS_1"/>
    <property type="match status" value="1"/>
</dbReference>
<feature type="transmembrane region" description="Helical" evidence="3">
    <location>
        <begin position="270"/>
        <end position="289"/>
    </location>
</feature>
<gene>
    <name evidence="5" type="ORF">IAR55_000237</name>
</gene>
<feature type="transmembrane region" description="Helical" evidence="3">
    <location>
        <begin position="355"/>
        <end position="373"/>
    </location>
</feature>
<dbReference type="EMBL" id="JBCAWK010000001">
    <property type="protein sequence ID" value="KAK8869669.1"/>
    <property type="molecule type" value="Genomic_DNA"/>
</dbReference>
<evidence type="ECO:0000313" key="5">
    <source>
        <dbReference type="EMBL" id="KAK8869669.1"/>
    </source>
</evidence>
<keyword evidence="3" id="KW-1133">Transmembrane helix</keyword>
<feature type="transmembrane region" description="Helical" evidence="3">
    <location>
        <begin position="301"/>
        <end position="318"/>
    </location>
</feature>
<dbReference type="InterPro" id="IPR036259">
    <property type="entry name" value="MFS_trans_sf"/>
</dbReference>
<keyword evidence="3" id="KW-0472">Membrane</keyword>
<feature type="domain" description="Major facilitator superfamily (MFS) profile" evidence="4">
    <location>
        <begin position="116"/>
        <end position="497"/>
    </location>
</feature>
<keyword evidence="6" id="KW-1185">Reference proteome</keyword>
<feature type="compositionally biased region" description="Low complexity" evidence="2">
    <location>
        <begin position="22"/>
        <end position="31"/>
    </location>
</feature>
<dbReference type="PROSITE" id="PS50850">
    <property type="entry name" value="MFS"/>
    <property type="match status" value="1"/>
</dbReference>
<feature type="transmembrane region" description="Helical" evidence="3">
    <location>
        <begin position="153"/>
        <end position="170"/>
    </location>
</feature>
<dbReference type="CDD" id="cd17324">
    <property type="entry name" value="MFS_NepI_like"/>
    <property type="match status" value="1"/>
</dbReference>
<dbReference type="InterPro" id="IPR011701">
    <property type="entry name" value="MFS"/>
</dbReference>
<feature type="transmembrane region" description="Helical" evidence="3">
    <location>
        <begin position="209"/>
        <end position="228"/>
    </location>
</feature>
<evidence type="ECO:0000256" key="3">
    <source>
        <dbReference type="SAM" id="Phobius"/>
    </source>
</evidence>
<protein>
    <recommendedName>
        <fullName evidence="4">Major facilitator superfamily (MFS) profile domain-containing protein</fullName>
    </recommendedName>
</protein>
<dbReference type="RefSeq" id="XP_066805915.1">
    <property type="nucleotide sequence ID" value="XM_066943373.1"/>
</dbReference>
<evidence type="ECO:0000259" key="4">
    <source>
        <dbReference type="PROSITE" id="PS50850"/>
    </source>
</evidence>
<dbReference type="KEGG" id="kne:92177497"/>
<evidence type="ECO:0000256" key="1">
    <source>
        <dbReference type="ARBA" id="ARBA00004141"/>
    </source>
</evidence>
<evidence type="ECO:0000313" key="6">
    <source>
        <dbReference type="Proteomes" id="UP001388673"/>
    </source>
</evidence>
<dbReference type="Gene3D" id="1.20.1250.20">
    <property type="entry name" value="MFS general substrate transporter like domains"/>
    <property type="match status" value="1"/>
</dbReference>
<organism evidence="5 6">
    <name type="scientific">Kwoniella newhampshirensis</name>
    <dbReference type="NCBI Taxonomy" id="1651941"/>
    <lineage>
        <taxon>Eukaryota</taxon>
        <taxon>Fungi</taxon>
        <taxon>Dikarya</taxon>
        <taxon>Basidiomycota</taxon>
        <taxon>Agaricomycotina</taxon>
        <taxon>Tremellomycetes</taxon>
        <taxon>Tremellales</taxon>
        <taxon>Cryptococcaceae</taxon>
        <taxon>Kwoniella</taxon>
    </lineage>
</organism>
<dbReference type="PANTHER" id="PTHR42910">
    <property type="entry name" value="TRANSPORTER SCO4007-RELATED"/>
    <property type="match status" value="1"/>
</dbReference>
<name>A0AAW0Z6T1_9TREE</name>
<sequence length="544" mass="58849">MVESSQTSTSTLRSIERDVEKTPTPTTASTSYPPPTGSELPDDGPAIPPTSPRPDLGRRSTNPLTTILSHLSHRPQRDPSVLPIRKRDFGFLPIPKYRRHDPNRAVEEEFDFTWKINAIFATAATVAVMNLYYIQPMLVAIADDFGVDHDRVSSVPTLAQAGYGVGILLISPLGDLVRRRQLVILLMTMTCLFSIGLALAKSVAMLEGISFVVGMLTVTPQICIPWTADLAPSARRARAMSITLSGLIFGLVMGRLFAGIISNFASWRDVYWLAVALQGCMTVILWLALPDTPDKDIGLSYPGVLLSMAKMMTMYPTLVQVCVIAYFTSSVFAGFWTTLTFLLSDSPYHYNSLDVGLFGLLGLIGVFLAPQWGRLVDRVHPYFGQLVGLHIDLVAMVVALIGAHLNISAVCIAIILYDVGQQLIQVSNGYRVAGLDPKARARLNGCNLLALFAGQTSGTAIMTKIYNTYGWRPTGGTAVAFIGAGILALSARGPHEPGWLGWSGGGELLKKRRIEDKSANAVTEKMRVVKGDVEVVAGRGGVGT</sequence>
<reference evidence="5 6" key="1">
    <citation type="journal article" date="2024" name="bioRxiv">
        <title>Comparative genomics of Cryptococcus and Kwoniella reveals pathogenesis evolution and contrasting karyotype dynamics via intercentromeric recombination or chromosome fusion.</title>
        <authorList>
            <person name="Coelho M.A."/>
            <person name="David-Palma M."/>
            <person name="Shea T."/>
            <person name="Bowers K."/>
            <person name="McGinley-Smith S."/>
            <person name="Mohammad A.W."/>
            <person name="Gnirke A."/>
            <person name="Yurkov A.M."/>
            <person name="Nowrousian M."/>
            <person name="Sun S."/>
            <person name="Cuomo C.A."/>
            <person name="Heitman J."/>
        </authorList>
    </citation>
    <scope>NUCLEOTIDE SEQUENCE [LARGE SCALE GENOMIC DNA]</scope>
    <source>
        <strain evidence="5 6">CBS 13917</strain>
    </source>
</reference>
<accession>A0AAW0Z6T1</accession>
<dbReference type="InterPro" id="IPR020846">
    <property type="entry name" value="MFS_dom"/>
</dbReference>
<comment type="subcellular location">
    <subcellularLocation>
        <location evidence="1">Membrane</location>
        <topology evidence="1">Multi-pass membrane protein</topology>
    </subcellularLocation>
</comment>
<feature type="transmembrane region" description="Helical" evidence="3">
    <location>
        <begin position="324"/>
        <end position="343"/>
    </location>
</feature>
<dbReference type="GO" id="GO:0022857">
    <property type="term" value="F:transmembrane transporter activity"/>
    <property type="evidence" value="ECO:0007669"/>
    <property type="project" value="InterPro"/>
</dbReference>
<feature type="transmembrane region" description="Helical" evidence="3">
    <location>
        <begin position="182"/>
        <end position="203"/>
    </location>
</feature>
<evidence type="ECO:0000256" key="2">
    <source>
        <dbReference type="SAM" id="MobiDB-lite"/>
    </source>
</evidence>